<evidence type="ECO:0000256" key="16">
    <source>
        <dbReference type="ARBA" id="ARBA00023209"/>
    </source>
</evidence>
<evidence type="ECO:0000256" key="12">
    <source>
        <dbReference type="ARBA" id="ARBA00022695"/>
    </source>
</evidence>
<keyword evidence="9" id="KW-0444">Lipid biosynthesis</keyword>
<evidence type="ECO:0000256" key="6">
    <source>
        <dbReference type="ARBA" id="ARBA00012487"/>
    </source>
</evidence>
<protein>
    <recommendedName>
        <fullName evidence="7 18">Phosphatidate cytidylyltransferase</fullName>
        <ecNumber evidence="6 18">2.7.7.41</ecNumber>
    </recommendedName>
</protein>
<keyword evidence="11 18" id="KW-0812">Transmembrane</keyword>
<evidence type="ECO:0000256" key="1">
    <source>
        <dbReference type="ARBA" id="ARBA00001698"/>
    </source>
</evidence>
<evidence type="ECO:0000256" key="17">
    <source>
        <dbReference type="ARBA" id="ARBA00023264"/>
    </source>
</evidence>
<comment type="caution">
    <text evidence="20">The sequence shown here is derived from an EMBL/GenBank/DDBJ whole genome shotgun (WGS) entry which is preliminary data.</text>
</comment>
<comment type="pathway">
    <text evidence="3 18">Phospholipid metabolism; CDP-diacylglycerol biosynthesis; CDP-diacylglycerol from sn-glycerol 3-phosphate: step 3/3.</text>
</comment>
<dbReference type="PANTHER" id="PTHR46382:SF1">
    <property type="entry name" value="PHOSPHATIDATE CYTIDYLYLTRANSFERASE"/>
    <property type="match status" value="1"/>
</dbReference>
<dbReference type="PROSITE" id="PS01315">
    <property type="entry name" value="CDS"/>
    <property type="match status" value="1"/>
</dbReference>
<keyword evidence="21" id="KW-1185">Reference proteome</keyword>
<feature type="transmembrane region" description="Helical" evidence="19">
    <location>
        <begin position="65"/>
        <end position="87"/>
    </location>
</feature>
<organism evidence="20 21">
    <name type="scientific">Halodurantibacterium flavum</name>
    <dbReference type="NCBI Taxonomy" id="1382802"/>
    <lineage>
        <taxon>Bacteria</taxon>
        <taxon>Pseudomonadati</taxon>
        <taxon>Pseudomonadota</taxon>
        <taxon>Alphaproteobacteria</taxon>
        <taxon>Rhodobacterales</taxon>
        <taxon>Paracoccaceae</taxon>
        <taxon>Halodurantibacterium</taxon>
    </lineage>
</organism>
<dbReference type="GO" id="GO:0016779">
    <property type="term" value="F:nucleotidyltransferase activity"/>
    <property type="evidence" value="ECO:0007669"/>
    <property type="project" value="UniProtKB-KW"/>
</dbReference>
<feature type="transmembrane region" description="Helical" evidence="19">
    <location>
        <begin position="175"/>
        <end position="198"/>
    </location>
</feature>
<dbReference type="Pfam" id="PF01148">
    <property type="entry name" value="CTP_transf_1"/>
    <property type="match status" value="1"/>
</dbReference>
<reference evidence="21" key="1">
    <citation type="journal article" date="2019" name="Int. J. Syst. Evol. Microbiol.">
        <title>The Global Catalogue of Microorganisms (GCM) 10K type strain sequencing project: providing services to taxonomists for standard genome sequencing and annotation.</title>
        <authorList>
            <consortium name="The Broad Institute Genomics Platform"/>
            <consortium name="The Broad Institute Genome Sequencing Center for Infectious Disease"/>
            <person name="Wu L."/>
            <person name="Ma J."/>
        </authorList>
    </citation>
    <scope>NUCLEOTIDE SEQUENCE [LARGE SCALE GENOMIC DNA]</scope>
    <source>
        <strain evidence="21">CGMCC 4.7242</strain>
    </source>
</reference>
<keyword evidence="14" id="KW-0443">Lipid metabolism</keyword>
<evidence type="ECO:0000256" key="7">
    <source>
        <dbReference type="ARBA" id="ARBA00019373"/>
    </source>
</evidence>
<keyword evidence="10 18" id="KW-0808">Transferase</keyword>
<evidence type="ECO:0000313" key="20">
    <source>
        <dbReference type="EMBL" id="MFD1914454.1"/>
    </source>
</evidence>
<keyword evidence="16" id="KW-0594">Phospholipid biosynthesis</keyword>
<comment type="catalytic activity">
    <reaction evidence="1 18">
        <text>a 1,2-diacyl-sn-glycero-3-phosphate + CTP + H(+) = a CDP-1,2-diacyl-sn-glycerol + diphosphate</text>
        <dbReference type="Rhea" id="RHEA:16229"/>
        <dbReference type="ChEBI" id="CHEBI:15378"/>
        <dbReference type="ChEBI" id="CHEBI:33019"/>
        <dbReference type="ChEBI" id="CHEBI:37563"/>
        <dbReference type="ChEBI" id="CHEBI:58332"/>
        <dbReference type="ChEBI" id="CHEBI:58608"/>
        <dbReference type="EC" id="2.7.7.41"/>
    </reaction>
</comment>
<evidence type="ECO:0000256" key="9">
    <source>
        <dbReference type="ARBA" id="ARBA00022516"/>
    </source>
</evidence>
<dbReference type="PANTHER" id="PTHR46382">
    <property type="entry name" value="PHOSPHATIDATE CYTIDYLYLTRANSFERASE"/>
    <property type="match status" value="1"/>
</dbReference>
<keyword evidence="15 19" id="KW-0472">Membrane</keyword>
<dbReference type="RefSeq" id="WP_390265854.1">
    <property type="nucleotide sequence ID" value="NZ_JBHUGH010000038.1"/>
</dbReference>
<dbReference type="EMBL" id="JBHUGH010000038">
    <property type="protein sequence ID" value="MFD1914454.1"/>
    <property type="molecule type" value="Genomic_DNA"/>
</dbReference>
<feature type="transmembrane region" description="Helical" evidence="19">
    <location>
        <begin position="107"/>
        <end position="125"/>
    </location>
</feature>
<gene>
    <name evidence="20" type="ORF">ACFSGJ_19805</name>
</gene>
<evidence type="ECO:0000256" key="14">
    <source>
        <dbReference type="ARBA" id="ARBA00023098"/>
    </source>
</evidence>
<evidence type="ECO:0000256" key="19">
    <source>
        <dbReference type="SAM" id="Phobius"/>
    </source>
</evidence>
<evidence type="ECO:0000256" key="5">
    <source>
        <dbReference type="ARBA" id="ARBA00010185"/>
    </source>
</evidence>
<name>A0ABW4SAA5_9RHOB</name>
<dbReference type="Proteomes" id="UP001597353">
    <property type="component" value="Unassembled WGS sequence"/>
</dbReference>
<evidence type="ECO:0000256" key="4">
    <source>
        <dbReference type="ARBA" id="ARBA00005189"/>
    </source>
</evidence>
<keyword evidence="13 19" id="KW-1133">Transmembrane helix</keyword>
<dbReference type="EC" id="2.7.7.41" evidence="6 18"/>
<evidence type="ECO:0000256" key="2">
    <source>
        <dbReference type="ARBA" id="ARBA00004651"/>
    </source>
</evidence>
<evidence type="ECO:0000256" key="3">
    <source>
        <dbReference type="ARBA" id="ARBA00005119"/>
    </source>
</evidence>
<evidence type="ECO:0000256" key="13">
    <source>
        <dbReference type="ARBA" id="ARBA00022989"/>
    </source>
</evidence>
<evidence type="ECO:0000256" key="10">
    <source>
        <dbReference type="ARBA" id="ARBA00022679"/>
    </source>
</evidence>
<feature type="transmembrane region" description="Helical" evidence="19">
    <location>
        <begin position="132"/>
        <end position="155"/>
    </location>
</feature>
<evidence type="ECO:0000256" key="8">
    <source>
        <dbReference type="ARBA" id="ARBA00022475"/>
    </source>
</evidence>
<keyword evidence="8" id="KW-1003">Cell membrane</keyword>
<evidence type="ECO:0000313" key="21">
    <source>
        <dbReference type="Proteomes" id="UP001597353"/>
    </source>
</evidence>
<accession>A0ABW4SAA5</accession>
<sequence>MTQGPARFGDLLPRALSSLVMGIIGIAAIWAGGWWFLALVAFAVGAMLWELHAMLTPAPRRRHGALLAAMAGGAVFLSGIFPVGLVLPLALLPSVAGIGLLRGNRSLFAGYGALIVLAGFGLFHLRQEFGLIWVFWLAGVVVATDVFGYFAGRVIGGPKFWPRVSPKKTWSGTVAGWVASAVVGGVVMAMTGASVELLGMSVAMSMAAQLGDITESAVKRKVGVKDASHLIPGHGGLLDRFDGMLGAAIFLMLVERLVDFPPFGPAAAGL</sequence>
<proteinExistence type="inferred from homology"/>
<keyword evidence="17" id="KW-1208">Phospholipid metabolism</keyword>
<feature type="transmembrane region" description="Helical" evidence="19">
    <location>
        <begin position="20"/>
        <end position="44"/>
    </location>
</feature>
<evidence type="ECO:0000256" key="11">
    <source>
        <dbReference type="ARBA" id="ARBA00022692"/>
    </source>
</evidence>
<comment type="pathway">
    <text evidence="4">Lipid metabolism.</text>
</comment>
<comment type="subcellular location">
    <subcellularLocation>
        <location evidence="2">Cell membrane</location>
        <topology evidence="2">Multi-pass membrane protein</topology>
    </subcellularLocation>
</comment>
<comment type="similarity">
    <text evidence="5 18">Belongs to the CDS family.</text>
</comment>
<keyword evidence="12 18" id="KW-0548">Nucleotidyltransferase</keyword>
<dbReference type="InterPro" id="IPR000374">
    <property type="entry name" value="PC_trans"/>
</dbReference>
<evidence type="ECO:0000256" key="18">
    <source>
        <dbReference type="RuleBase" id="RU003938"/>
    </source>
</evidence>
<evidence type="ECO:0000256" key="15">
    <source>
        <dbReference type="ARBA" id="ARBA00023136"/>
    </source>
</evidence>